<dbReference type="Proteomes" id="UP000823936">
    <property type="component" value="Unassembled WGS sequence"/>
</dbReference>
<dbReference type="AlphaFoldDB" id="A0A9D1TN54"/>
<reference evidence="1" key="1">
    <citation type="journal article" date="2021" name="PeerJ">
        <title>Extensive microbial diversity within the chicken gut microbiome revealed by metagenomics and culture.</title>
        <authorList>
            <person name="Gilroy R."/>
            <person name="Ravi A."/>
            <person name="Getino M."/>
            <person name="Pursley I."/>
            <person name="Horton D.L."/>
            <person name="Alikhan N.F."/>
            <person name="Baker D."/>
            <person name="Gharbi K."/>
            <person name="Hall N."/>
            <person name="Watson M."/>
            <person name="Adriaenssens E.M."/>
            <person name="Foster-Nyarko E."/>
            <person name="Jarju S."/>
            <person name="Secka A."/>
            <person name="Antonio M."/>
            <person name="Oren A."/>
            <person name="Chaudhuri R.R."/>
            <person name="La Ragione R."/>
            <person name="Hildebrand F."/>
            <person name="Pallen M.J."/>
        </authorList>
    </citation>
    <scope>NUCLEOTIDE SEQUENCE</scope>
    <source>
        <strain evidence="1">Gambia11-129</strain>
    </source>
</reference>
<reference evidence="1" key="2">
    <citation type="submission" date="2021-04" db="EMBL/GenBank/DDBJ databases">
        <authorList>
            <person name="Gilroy R."/>
        </authorList>
    </citation>
    <scope>NUCLEOTIDE SEQUENCE</scope>
    <source>
        <strain evidence="1">Gambia11-129</strain>
    </source>
</reference>
<protein>
    <recommendedName>
        <fullName evidence="3">Transposase</fullName>
    </recommendedName>
</protein>
<organism evidence="1 2">
    <name type="scientific">Candidatus Ornithospirochaeta avicola</name>
    <dbReference type="NCBI Taxonomy" id="2840896"/>
    <lineage>
        <taxon>Bacteria</taxon>
        <taxon>Pseudomonadati</taxon>
        <taxon>Spirochaetota</taxon>
        <taxon>Spirochaetia</taxon>
        <taxon>Spirochaetales</taxon>
        <taxon>Spirochaetaceae</taxon>
        <taxon>Spirochaetaceae incertae sedis</taxon>
        <taxon>Candidatus Ornithospirochaeta</taxon>
    </lineage>
</organism>
<evidence type="ECO:0000313" key="1">
    <source>
        <dbReference type="EMBL" id="HIV98566.1"/>
    </source>
</evidence>
<gene>
    <name evidence="1" type="ORF">IAB12_02150</name>
</gene>
<sequence length="439" mass="50239">MKIMVSREVRIVDAFKAFIDTIAIYQNAVSFLIDVVNEHYVNVCGLPSQKAMTFIERLVHSTSTREAFYPSFDIRFHKLPSYLRRSAIFDALSAITLYRKNLAEWEVSDKLRKKPFLKRKRNVMPAFYRDNMFILDEENGVYRAKLKLFSDGDWKWHVFNLSQADVRNIQKDFSLEEVKCPVLKKHGHRFTLSFVFETEAELPKKGNKEYSICAVDIGINNAAVCSIMKEDGTVTARRFIAFTGEEDRFNRILNERKKAHSLSKCRTHRLNRFLKNHNENLARLTSSAIAEFASSEGAYVIVMENLNGKGKVKCSKKERLHLWRKRDIISRVEALAHRKGMRFSTVWAAGTSKYAFDGSGQVKRDKDNHSQCTFSNGKRYNTDLSASYNIGARFFIRETLKACPETEASEAKAKVPGLSARATCTLSTYISLLAVRASA</sequence>
<name>A0A9D1TN54_9SPIO</name>
<evidence type="ECO:0000313" key="2">
    <source>
        <dbReference type="Proteomes" id="UP000823936"/>
    </source>
</evidence>
<accession>A0A9D1TN54</accession>
<proteinExistence type="predicted"/>
<dbReference type="EMBL" id="DXHU01000006">
    <property type="protein sequence ID" value="HIV98566.1"/>
    <property type="molecule type" value="Genomic_DNA"/>
</dbReference>
<evidence type="ECO:0008006" key="3">
    <source>
        <dbReference type="Google" id="ProtNLM"/>
    </source>
</evidence>
<comment type="caution">
    <text evidence="1">The sequence shown here is derived from an EMBL/GenBank/DDBJ whole genome shotgun (WGS) entry which is preliminary data.</text>
</comment>